<accession>A0ABP3NP41</accession>
<evidence type="ECO:0000313" key="3">
    <source>
        <dbReference type="EMBL" id="GAA0550047.1"/>
    </source>
</evidence>
<proteinExistence type="predicted"/>
<dbReference type="InterPro" id="IPR001254">
    <property type="entry name" value="Trypsin_dom"/>
</dbReference>
<protein>
    <submittedName>
        <fullName evidence="3">Trypsin-like serine protease</fullName>
    </submittedName>
</protein>
<keyword evidence="1" id="KW-0732">Signal</keyword>
<dbReference type="SUPFAM" id="SSF50494">
    <property type="entry name" value="Trypsin-like serine proteases"/>
    <property type="match status" value="1"/>
</dbReference>
<dbReference type="SMART" id="SM00020">
    <property type="entry name" value="Tryp_SPc"/>
    <property type="match status" value="1"/>
</dbReference>
<dbReference type="InterPro" id="IPR009003">
    <property type="entry name" value="Peptidase_S1_PA"/>
</dbReference>
<sequence>MLRGLYPKVIVGVVAAAAAVGVGVAVSVPAGAVANARDAEDGAFPFAVKFLMTDIPKADGTTYDSACSGALIDPQWVITAGHCFHDVNRKPVSGTTPYATTAIVGRTDDADTGEGHELEVVEVRQSPVNDIAVVKLAEPVDDVRPLALRSAAPRPGEVLVLAGWGQESADATEPATHLQVGKVQVHDVQENITTVTGSWPSADTSACPTDSGAPYFENGPDGDELVAVESGGPECPHSRPETTSRVDVVAEWIQNQINES</sequence>
<dbReference type="PANTHER" id="PTHR24260">
    <property type="match status" value="1"/>
</dbReference>
<dbReference type="InterPro" id="IPR001314">
    <property type="entry name" value="Peptidase_S1A"/>
</dbReference>
<name>A0ABP3NP41_SACER</name>
<dbReference type="EMBL" id="BAAAGS010000049">
    <property type="protein sequence ID" value="GAA0550047.1"/>
    <property type="molecule type" value="Genomic_DNA"/>
</dbReference>
<feature type="chain" id="PRO_5047437718" evidence="1">
    <location>
        <begin position="33"/>
        <end position="260"/>
    </location>
</feature>
<dbReference type="PROSITE" id="PS00134">
    <property type="entry name" value="TRYPSIN_HIS"/>
    <property type="match status" value="1"/>
</dbReference>
<feature type="signal peptide" evidence="1">
    <location>
        <begin position="1"/>
        <end position="32"/>
    </location>
</feature>
<evidence type="ECO:0000256" key="1">
    <source>
        <dbReference type="SAM" id="SignalP"/>
    </source>
</evidence>
<keyword evidence="4" id="KW-1185">Reference proteome</keyword>
<comment type="caution">
    <text evidence="3">The sequence shown here is derived from an EMBL/GenBank/DDBJ whole genome shotgun (WGS) entry which is preliminary data.</text>
</comment>
<dbReference type="Pfam" id="PF00089">
    <property type="entry name" value="Trypsin"/>
    <property type="match status" value="1"/>
</dbReference>
<dbReference type="PRINTS" id="PR00722">
    <property type="entry name" value="CHYMOTRYPSIN"/>
</dbReference>
<feature type="domain" description="Peptidase S1" evidence="2">
    <location>
        <begin position="28"/>
        <end position="258"/>
    </location>
</feature>
<dbReference type="Gene3D" id="2.40.10.10">
    <property type="entry name" value="Trypsin-like serine proteases"/>
    <property type="match status" value="1"/>
</dbReference>
<dbReference type="InterPro" id="IPR043504">
    <property type="entry name" value="Peptidase_S1_PA_chymotrypsin"/>
</dbReference>
<evidence type="ECO:0000313" key="4">
    <source>
        <dbReference type="Proteomes" id="UP001500729"/>
    </source>
</evidence>
<dbReference type="PROSITE" id="PS50240">
    <property type="entry name" value="TRYPSIN_DOM"/>
    <property type="match status" value="1"/>
</dbReference>
<reference evidence="4" key="1">
    <citation type="journal article" date="2019" name="Int. J. Syst. Evol. Microbiol.">
        <title>The Global Catalogue of Microorganisms (GCM) 10K type strain sequencing project: providing services to taxonomists for standard genome sequencing and annotation.</title>
        <authorList>
            <consortium name="The Broad Institute Genomics Platform"/>
            <consortium name="The Broad Institute Genome Sequencing Center for Infectious Disease"/>
            <person name="Wu L."/>
            <person name="Ma J."/>
        </authorList>
    </citation>
    <scope>NUCLEOTIDE SEQUENCE [LARGE SCALE GENOMIC DNA]</scope>
    <source>
        <strain evidence="4">JCM 10303</strain>
    </source>
</reference>
<dbReference type="Proteomes" id="UP001500729">
    <property type="component" value="Unassembled WGS sequence"/>
</dbReference>
<dbReference type="InterPro" id="IPR018114">
    <property type="entry name" value="TRYPSIN_HIS"/>
</dbReference>
<dbReference type="InterPro" id="IPR051333">
    <property type="entry name" value="CLIP_Serine_Protease"/>
</dbReference>
<organism evidence="3 4">
    <name type="scientific">Saccharopolyspora erythraea</name>
    <name type="common">Streptomyces erythraeus</name>
    <dbReference type="NCBI Taxonomy" id="1836"/>
    <lineage>
        <taxon>Bacteria</taxon>
        <taxon>Bacillati</taxon>
        <taxon>Actinomycetota</taxon>
        <taxon>Actinomycetes</taxon>
        <taxon>Pseudonocardiales</taxon>
        <taxon>Pseudonocardiaceae</taxon>
        <taxon>Saccharopolyspora</taxon>
    </lineage>
</organism>
<evidence type="ECO:0000259" key="2">
    <source>
        <dbReference type="PROSITE" id="PS50240"/>
    </source>
</evidence>
<gene>
    <name evidence="3" type="ORF">GCM10009533_55730</name>
</gene>
<dbReference type="PANTHER" id="PTHR24260:SF136">
    <property type="entry name" value="GH08193P-RELATED"/>
    <property type="match status" value="1"/>
</dbReference>